<evidence type="ECO:0000256" key="8">
    <source>
        <dbReference type="ARBA" id="ARBA00023012"/>
    </source>
</evidence>
<dbReference type="Pfam" id="PF07730">
    <property type="entry name" value="HisKA_3"/>
    <property type="match status" value="1"/>
</dbReference>
<proteinExistence type="predicted"/>
<keyword evidence="5" id="KW-0547">Nucleotide-binding</keyword>
<gene>
    <name evidence="11" type="primary">nreB</name>
    <name evidence="11" type="ORF">ENKNEFLB_03475</name>
</gene>
<feature type="transmembrane region" description="Helical" evidence="9">
    <location>
        <begin position="49"/>
        <end position="65"/>
    </location>
</feature>
<evidence type="ECO:0000256" key="9">
    <source>
        <dbReference type="SAM" id="Phobius"/>
    </source>
</evidence>
<keyword evidence="3" id="KW-0597">Phosphoprotein</keyword>
<accession>A0ABX8EPB3</accession>
<comment type="catalytic activity">
    <reaction evidence="1">
        <text>ATP + protein L-histidine = ADP + protein N-phospho-L-histidine.</text>
        <dbReference type="EC" id="2.7.13.3"/>
    </reaction>
</comment>
<keyword evidence="9" id="KW-0812">Transmembrane</keyword>
<evidence type="ECO:0000256" key="6">
    <source>
        <dbReference type="ARBA" id="ARBA00022777"/>
    </source>
</evidence>
<dbReference type="EMBL" id="CP075371">
    <property type="protein sequence ID" value="QVT81068.1"/>
    <property type="molecule type" value="Genomic_DNA"/>
</dbReference>
<reference evidence="11 12" key="1">
    <citation type="submission" date="2021-05" db="EMBL/GenBank/DDBJ databases">
        <title>Complete genome of Nocardioides aquaticus KCTC 9944T isolated from meromictic and hypersaline Ekho Lake, Antarctica.</title>
        <authorList>
            <person name="Hwang K."/>
            <person name="Kim K.M."/>
            <person name="Choe H."/>
        </authorList>
    </citation>
    <scope>NUCLEOTIDE SEQUENCE [LARGE SCALE GENOMIC DNA]</scope>
    <source>
        <strain evidence="11 12">KCTC 9944</strain>
    </source>
</reference>
<feature type="transmembrane region" description="Helical" evidence="9">
    <location>
        <begin position="20"/>
        <end position="37"/>
    </location>
</feature>
<evidence type="ECO:0000256" key="1">
    <source>
        <dbReference type="ARBA" id="ARBA00000085"/>
    </source>
</evidence>
<dbReference type="RefSeq" id="WP_246535633.1">
    <property type="nucleotide sequence ID" value="NZ_BAAAHS010000058.1"/>
</dbReference>
<dbReference type="InterPro" id="IPR050482">
    <property type="entry name" value="Sensor_HK_TwoCompSys"/>
</dbReference>
<feature type="transmembrane region" description="Helical" evidence="9">
    <location>
        <begin position="134"/>
        <end position="156"/>
    </location>
</feature>
<keyword evidence="4 11" id="KW-0808">Transferase</keyword>
<evidence type="ECO:0000256" key="3">
    <source>
        <dbReference type="ARBA" id="ARBA00022553"/>
    </source>
</evidence>
<feature type="domain" description="Signal transduction histidine kinase subgroup 3 dimerisation and phosphoacceptor" evidence="10">
    <location>
        <begin position="186"/>
        <end position="251"/>
    </location>
</feature>
<evidence type="ECO:0000256" key="4">
    <source>
        <dbReference type="ARBA" id="ARBA00022679"/>
    </source>
</evidence>
<dbReference type="PANTHER" id="PTHR24421">
    <property type="entry name" value="NITRATE/NITRITE SENSOR PROTEIN NARX-RELATED"/>
    <property type="match status" value="1"/>
</dbReference>
<keyword evidence="7" id="KW-0067">ATP-binding</keyword>
<evidence type="ECO:0000256" key="5">
    <source>
        <dbReference type="ARBA" id="ARBA00022741"/>
    </source>
</evidence>
<dbReference type="PANTHER" id="PTHR24421:SF10">
    <property type="entry name" value="NITRATE_NITRITE SENSOR PROTEIN NARQ"/>
    <property type="match status" value="1"/>
</dbReference>
<keyword evidence="6 11" id="KW-0418">Kinase</keyword>
<keyword evidence="9" id="KW-0472">Membrane</keyword>
<name>A0ABX8EPB3_9ACTN</name>
<sequence length="389" mass="41961">MAPDRPEQQLQPPLTAWGQAWRLVLCVAISAMAWTPYAEAQWDTRPGLFWLDGLVGVAALVAVLWRRRWPLPVALALNAATVVSGAAAGPATLALVSLATRRRALPVAAVAVVAFAGGMVYIQTTPSTEAREPWLDATVTVIALVATVVLGLYLGARRELLWTLRQRAERAEAEQELRATRARENERARIAREMHDVLAHRISQISMHAGALAYRSDLGPDQLRGQAEVIQSAANEALADLRGVLGVLRDSETGVPLERPQPTWDDLRDLVAEARAAGQHVEVVDRVDDAHPVPDPVARTVYRIVQEGLTNAGRHAPGALLTVDLAGCPAEGMTVRLRNPRGFGQRDTSGAGLGLVGLSERAVLRGGWLESGTSGRDFELHAWLPWAAA</sequence>
<keyword evidence="9" id="KW-1133">Transmembrane helix</keyword>
<keyword evidence="12" id="KW-1185">Reference proteome</keyword>
<evidence type="ECO:0000313" key="11">
    <source>
        <dbReference type="EMBL" id="QVT81068.1"/>
    </source>
</evidence>
<dbReference type="InterPro" id="IPR011712">
    <property type="entry name" value="Sig_transdc_His_kin_sub3_dim/P"/>
</dbReference>
<dbReference type="EC" id="2.7.13.3" evidence="2"/>
<feature type="transmembrane region" description="Helical" evidence="9">
    <location>
        <begin position="71"/>
        <end position="96"/>
    </location>
</feature>
<evidence type="ECO:0000259" key="10">
    <source>
        <dbReference type="Pfam" id="PF07730"/>
    </source>
</evidence>
<dbReference type="Proteomes" id="UP000679307">
    <property type="component" value="Chromosome"/>
</dbReference>
<protein>
    <recommendedName>
        <fullName evidence="2">histidine kinase</fullName>
        <ecNumber evidence="2">2.7.13.3</ecNumber>
    </recommendedName>
</protein>
<evidence type="ECO:0000256" key="2">
    <source>
        <dbReference type="ARBA" id="ARBA00012438"/>
    </source>
</evidence>
<keyword evidence="8" id="KW-0902">Two-component regulatory system</keyword>
<organism evidence="11 12">
    <name type="scientific">Nocardioides aquaticus</name>
    <dbReference type="NCBI Taxonomy" id="160826"/>
    <lineage>
        <taxon>Bacteria</taxon>
        <taxon>Bacillati</taxon>
        <taxon>Actinomycetota</taxon>
        <taxon>Actinomycetes</taxon>
        <taxon>Propionibacteriales</taxon>
        <taxon>Nocardioidaceae</taxon>
        <taxon>Nocardioides</taxon>
    </lineage>
</organism>
<evidence type="ECO:0000256" key="7">
    <source>
        <dbReference type="ARBA" id="ARBA00022840"/>
    </source>
</evidence>
<dbReference type="GO" id="GO:0004673">
    <property type="term" value="F:protein histidine kinase activity"/>
    <property type="evidence" value="ECO:0007669"/>
    <property type="project" value="UniProtKB-EC"/>
</dbReference>
<evidence type="ECO:0000313" key="12">
    <source>
        <dbReference type="Proteomes" id="UP000679307"/>
    </source>
</evidence>
<feature type="transmembrane region" description="Helical" evidence="9">
    <location>
        <begin position="103"/>
        <end position="122"/>
    </location>
</feature>